<evidence type="ECO:0000313" key="4">
    <source>
        <dbReference type="Proteomes" id="UP001378592"/>
    </source>
</evidence>
<keyword evidence="1" id="KW-1133">Transmembrane helix</keyword>
<keyword evidence="1" id="KW-0472">Membrane</keyword>
<proteinExistence type="predicted"/>
<organism evidence="3 4">
    <name type="scientific">Gryllus longicercus</name>
    <dbReference type="NCBI Taxonomy" id="2509291"/>
    <lineage>
        <taxon>Eukaryota</taxon>
        <taxon>Metazoa</taxon>
        <taxon>Ecdysozoa</taxon>
        <taxon>Arthropoda</taxon>
        <taxon>Hexapoda</taxon>
        <taxon>Insecta</taxon>
        <taxon>Pterygota</taxon>
        <taxon>Neoptera</taxon>
        <taxon>Polyneoptera</taxon>
        <taxon>Orthoptera</taxon>
        <taxon>Ensifera</taxon>
        <taxon>Gryllidea</taxon>
        <taxon>Grylloidea</taxon>
        <taxon>Gryllidae</taxon>
        <taxon>Gryllinae</taxon>
        <taxon>Gryllus</taxon>
    </lineage>
</organism>
<reference evidence="3 4" key="1">
    <citation type="submission" date="2024-03" db="EMBL/GenBank/DDBJ databases">
        <title>The genome assembly and annotation of the cricket Gryllus longicercus Weissman &amp; Gray.</title>
        <authorList>
            <person name="Szrajer S."/>
            <person name="Gray D."/>
            <person name="Ylla G."/>
        </authorList>
    </citation>
    <scope>NUCLEOTIDE SEQUENCE [LARGE SCALE GENOMIC DNA]</scope>
    <source>
        <strain evidence="3">DAG 2021-001</strain>
        <tissue evidence="3">Whole body minus gut</tissue>
    </source>
</reference>
<evidence type="ECO:0000256" key="2">
    <source>
        <dbReference type="SAM" id="SignalP"/>
    </source>
</evidence>
<comment type="caution">
    <text evidence="3">The sequence shown here is derived from an EMBL/GenBank/DDBJ whole genome shotgun (WGS) entry which is preliminary data.</text>
</comment>
<protein>
    <recommendedName>
        <fullName evidence="5">Accessory gland protein</fullName>
    </recommendedName>
</protein>
<keyword evidence="4" id="KW-1185">Reference proteome</keyword>
<gene>
    <name evidence="3" type="ORF">R5R35_006070</name>
</gene>
<dbReference type="Proteomes" id="UP001378592">
    <property type="component" value="Unassembled WGS sequence"/>
</dbReference>
<dbReference type="EMBL" id="JAZDUA010000040">
    <property type="protein sequence ID" value="KAK7871359.1"/>
    <property type="molecule type" value="Genomic_DNA"/>
</dbReference>
<feature type="chain" id="PRO_5043005806" description="Accessory gland protein" evidence="2">
    <location>
        <begin position="25"/>
        <end position="120"/>
    </location>
</feature>
<accession>A0AAN9WD87</accession>
<evidence type="ECO:0000256" key="1">
    <source>
        <dbReference type="SAM" id="Phobius"/>
    </source>
</evidence>
<feature type="signal peptide" evidence="2">
    <location>
        <begin position="1"/>
        <end position="24"/>
    </location>
</feature>
<name>A0AAN9WD87_9ORTH</name>
<keyword evidence="1" id="KW-0812">Transmembrane</keyword>
<feature type="transmembrane region" description="Helical" evidence="1">
    <location>
        <begin position="97"/>
        <end position="116"/>
    </location>
</feature>
<evidence type="ECO:0008006" key="5">
    <source>
        <dbReference type="Google" id="ProtNLM"/>
    </source>
</evidence>
<evidence type="ECO:0000313" key="3">
    <source>
        <dbReference type="EMBL" id="KAK7871359.1"/>
    </source>
</evidence>
<sequence length="120" mass="12855">MRAVRAALPVLLLLAACHCPGHVSTPVGVFVNSSYVAPLIEISSESTPPITPGHSIRLPGKGVGTWKEISLSRPRGNNARYSDPDRSSSNTFKASNMWITTLLVAWTSLSGIMNIITPSR</sequence>
<dbReference type="AlphaFoldDB" id="A0AAN9WD87"/>
<dbReference type="PROSITE" id="PS51257">
    <property type="entry name" value="PROKAR_LIPOPROTEIN"/>
    <property type="match status" value="1"/>
</dbReference>
<keyword evidence="2" id="KW-0732">Signal</keyword>